<dbReference type="InterPro" id="IPR027417">
    <property type="entry name" value="P-loop_NTPase"/>
</dbReference>
<feature type="domain" description="VLIG-type G" evidence="3">
    <location>
        <begin position="742"/>
        <end position="983"/>
    </location>
</feature>
<dbReference type="SUPFAM" id="SSF52540">
    <property type="entry name" value="P-loop containing nucleoside triphosphate hydrolases"/>
    <property type="match status" value="1"/>
</dbReference>
<evidence type="ECO:0000313" key="4">
    <source>
        <dbReference type="EMBL" id="KAI6653559.1"/>
    </source>
</evidence>
<evidence type="ECO:0000256" key="1">
    <source>
        <dbReference type="ARBA" id="ARBA00006828"/>
    </source>
</evidence>
<name>A0AAV7JYI4_9METZ</name>
<accession>A0AAV7JYI4</accession>
<proteinExistence type="inferred from homology"/>
<dbReference type="Pfam" id="PF25683">
    <property type="entry name" value="URGCP_GTPase"/>
    <property type="match status" value="1"/>
</dbReference>
<feature type="region of interest" description="Disordered" evidence="2">
    <location>
        <begin position="1"/>
        <end position="24"/>
    </location>
</feature>
<dbReference type="Proteomes" id="UP001165289">
    <property type="component" value="Unassembled WGS sequence"/>
</dbReference>
<dbReference type="GO" id="GO:0005525">
    <property type="term" value="F:GTP binding"/>
    <property type="evidence" value="ECO:0007669"/>
    <property type="project" value="InterPro"/>
</dbReference>
<evidence type="ECO:0000259" key="3">
    <source>
        <dbReference type="PROSITE" id="PS51717"/>
    </source>
</evidence>
<organism evidence="4 5">
    <name type="scientific">Oopsacas minuta</name>
    <dbReference type="NCBI Taxonomy" id="111878"/>
    <lineage>
        <taxon>Eukaryota</taxon>
        <taxon>Metazoa</taxon>
        <taxon>Porifera</taxon>
        <taxon>Hexactinellida</taxon>
        <taxon>Hexasterophora</taxon>
        <taxon>Lyssacinosida</taxon>
        <taxon>Leucopsacidae</taxon>
        <taxon>Oopsacas</taxon>
    </lineage>
</organism>
<dbReference type="Gene3D" id="3.40.50.300">
    <property type="entry name" value="P-loop containing nucleotide triphosphate hydrolases"/>
    <property type="match status" value="1"/>
</dbReference>
<dbReference type="PANTHER" id="PTHR14819">
    <property type="entry name" value="GTP-BINDING"/>
    <property type="match status" value="1"/>
</dbReference>
<keyword evidence="5" id="KW-1185">Reference proteome</keyword>
<comment type="caution">
    <text evidence="4">The sequence shown here is derived from an EMBL/GenBank/DDBJ whole genome shotgun (WGS) entry which is preliminary data.</text>
</comment>
<comment type="similarity">
    <text evidence="1">Belongs to the TRAFAC class dynamin-like GTPase superfamily. Very large inducible GTPase (VLIG) family.</text>
</comment>
<dbReference type="InterPro" id="IPR057365">
    <property type="entry name" value="URGCP"/>
</dbReference>
<dbReference type="PANTHER" id="PTHR14819:SF25">
    <property type="entry name" value="CHROMOSOME UNDETERMINED SCAFFOLD_52, WHOLE GENOME SHOTGUN SEQUENCE"/>
    <property type="match status" value="1"/>
</dbReference>
<dbReference type="GO" id="GO:0003924">
    <property type="term" value="F:GTPase activity"/>
    <property type="evidence" value="ECO:0007669"/>
    <property type="project" value="InterPro"/>
</dbReference>
<evidence type="ECO:0000256" key="2">
    <source>
        <dbReference type="SAM" id="MobiDB-lite"/>
    </source>
</evidence>
<sequence>MATGSSGTNESGMEQRFEDIQLFSTDQQDGEAGVYIEIDTDYLESQNEDDIPDSDFPEENISSLEENLDTSFQVSSNSSIFDISKYFSPYSKGCSKDAKGYIELSELLTNQKDLLNLKPIGQTHHISGINIQKGDVEKIDTSNLLNLLDVMLRKIILVDHSSREISIESPSTEIDSSSTSENFWDSMGGPQIELNTQIYPMDVFLILYLSADPLFQRKILQKLAKCKLSLPLIISDPSACQPKIFAFPFQSLSSEWKKDAGDEKARESILFNEPMPIISFIRFGKHSSDKFSKSKILNNILGFNHDCFIHRNSPGSTKSRVLFNGTVELAWFLPKRGDENRFANPITFLNLRGNAAEHLKQLNFIQLLSNKIFLILWSDDMQESEIESLKELYNKAGDKIVCLFPSFTQEAKKIIQSCPNVKGDNKHAVMLGKGNLAADTTALCRLIDLHSQDPSEKLCSLAEHIDQINHGLEIDCNELYFKEAELEIDLYTKPLLIDSDQYCTKALRHIKDTYLVLQGKHWEDWCKFHTEGYRLKNLDNVNLEEYRSQLRTQMNECRNAQIDILNNINNMKFLYEILKICRFSFIKPFYSELFWNKLQLSLDRICAEHLPALYEEHNMISKLKNIRGHVESNPSSPYANLTQAQLKTEFHKSARNLSKSSLGMEHIFRELSQVFEAYSSASAEQRKSLDQKLPIDINNLPIFAANFLLQGYPLEILDGDVSHVPTVWLSKVLEHLKIIIGNKLIYVVSILGVQSSGKSTLLNTMFGLHFAVSAGRCTKGIFMQMIPVSPDLVDSLGYDYLVVLDTEGLRAPELDNEVNRFHDNELATFAIGLSHLTIINIMGENPTDMEDILQITVHAFLRMNLAWIKPRCIFVHQNVTSVSSVELLAPVRNALISKLNEMTEAAAKHEGLCYKYFSDLIQFNPEQDVYYFPGLYIGSPPMAPINIEYSLESSKLKSNILKMFTQSPNIKGKKISSFITSINQLWTAILHENFIFHFKNIQEVNAQRELDYALTEWYYNYSQKVYECQIETFARLSNATDITIPIHDLEESIQHLCDVSYREEQSRIIHDFFEVGDKVELFDQWESKTKHHFEESRKSLQKELIYKCRTEYDLILNQNRLSKKIRETESSLVVKVKEFLKDTHHSQNFDDNTINNNFERFWQQWLSSLNIQQPQIQNSNIPCDLYDYFNSTLRYTRTRSSFLNHIRDYNKYIQVGKKFYFRKNHIRLLGNYDVTSELYPPLFSALLKRDIRHLDYNAKKLYYSIMNHLTTISQYCKHFISHLPQNSNYDKNYFSQLSRLICENIEEINEQESYDNRIAIEFTDLFRRDYEFYHCCKAIPAFSNLQKNYIESYCIQTQLATLKEKYFLTFKNSIKASQNEKACSEHLADIVLGGMRAYLVAILNKIAVDQFLFANHDLVRSKGTIQLSILKGLINARHQIFSKYLHYIRNPNKCINNWFRTQFFNYSNLSTSLNRILRKLQLQINASLDCFIRAARSSMHVSSWHNWKITFQSKIYNRVYNLPFHNFTVLDSYDVENFGHLVTFFEKAINTKSQDYNWLNWIKSNISEYCDPLKQIMKTKLECTAMCPFCREPCQLSVGNHKKHYCGSLHRVDAVNGGRECDSAMMFNYECTVSVRDGNTFVRNGVCYSFSEMHKAGAPYNTWTILADDALESKYWQWFTCNFEKKLIKHYGYISNPNIRFWRNITKQQVLQDMDQHYQQFDV</sequence>
<reference evidence="4 5" key="1">
    <citation type="journal article" date="2023" name="BMC Biol.">
        <title>The compact genome of the sponge Oopsacas minuta (Hexactinellida) is lacking key metazoan core genes.</title>
        <authorList>
            <person name="Santini S."/>
            <person name="Schenkelaars Q."/>
            <person name="Jourda C."/>
            <person name="Duchesne M."/>
            <person name="Belahbib H."/>
            <person name="Rocher C."/>
            <person name="Selva M."/>
            <person name="Riesgo A."/>
            <person name="Vervoort M."/>
            <person name="Leys S.P."/>
            <person name="Kodjabachian L."/>
            <person name="Le Bivic A."/>
            <person name="Borchiellini C."/>
            <person name="Claverie J.M."/>
            <person name="Renard E."/>
        </authorList>
    </citation>
    <scope>NUCLEOTIDE SEQUENCE [LARGE SCALE GENOMIC DNA]</scope>
    <source>
        <strain evidence="4">SPO-2</strain>
    </source>
</reference>
<dbReference type="InterPro" id="IPR052986">
    <property type="entry name" value="VLIG_GTPase"/>
</dbReference>
<dbReference type="InterPro" id="IPR030383">
    <property type="entry name" value="G_VLIG_dom"/>
</dbReference>
<dbReference type="Pfam" id="PF25496">
    <property type="entry name" value="URGCP"/>
    <property type="match status" value="1"/>
</dbReference>
<protein>
    <recommendedName>
        <fullName evidence="3">VLIG-type G domain-containing protein</fullName>
    </recommendedName>
</protein>
<dbReference type="EMBL" id="JAKMXF010000266">
    <property type="protein sequence ID" value="KAI6653559.1"/>
    <property type="molecule type" value="Genomic_DNA"/>
</dbReference>
<feature type="compositionally biased region" description="Polar residues" evidence="2">
    <location>
        <begin position="1"/>
        <end position="12"/>
    </location>
</feature>
<dbReference type="PROSITE" id="PS51717">
    <property type="entry name" value="G_VLIG"/>
    <property type="match status" value="1"/>
</dbReference>
<evidence type="ECO:0000313" key="5">
    <source>
        <dbReference type="Proteomes" id="UP001165289"/>
    </source>
</evidence>
<gene>
    <name evidence="4" type="ORF">LOD99_3454</name>
</gene>